<protein>
    <submittedName>
        <fullName evidence="7">ABC transporter permease</fullName>
    </submittedName>
</protein>
<evidence type="ECO:0000256" key="1">
    <source>
        <dbReference type="ARBA" id="ARBA00004651"/>
    </source>
</evidence>
<dbReference type="GO" id="GO:0005886">
    <property type="term" value="C:plasma membrane"/>
    <property type="evidence" value="ECO:0007669"/>
    <property type="project" value="UniProtKB-SubCell"/>
</dbReference>
<feature type="transmembrane region" description="Helical" evidence="6">
    <location>
        <begin position="212"/>
        <end position="231"/>
    </location>
</feature>
<name>A0A810Q350_9FIRM</name>
<evidence type="ECO:0000313" key="8">
    <source>
        <dbReference type="Proteomes" id="UP000681035"/>
    </source>
</evidence>
<dbReference type="KEGG" id="vcop:MM50RIKEN_04150"/>
<evidence type="ECO:0000256" key="6">
    <source>
        <dbReference type="SAM" id="Phobius"/>
    </source>
</evidence>
<keyword evidence="2" id="KW-1003">Cell membrane</keyword>
<dbReference type="Proteomes" id="UP000681035">
    <property type="component" value="Chromosome"/>
</dbReference>
<keyword evidence="3 6" id="KW-0812">Transmembrane</keyword>
<evidence type="ECO:0000256" key="2">
    <source>
        <dbReference type="ARBA" id="ARBA00022475"/>
    </source>
</evidence>
<sequence>MNFDIVSFIPRAVMQGIPLLYGSTGEILTEKSGNLNLGIPGIMYVGGICGVIGAFFYEQAVPADQMSGFLAILIPMLCSLLGSLLMGLLYCFLTVTLRANQNVTGLTMTTFGVGIGNFFGGSLIKLTGSEVPSIALSATSGYFAKSLPFAKSLGWFGQIFLSYGFLAYLAIILALLSSYFLKHTRPGLHLRSVGESASTADAAGINVTRYKYLATCVGSMIAGLGGLYYVMDYASGVWSNNAFGDRGWLAIALVIFTIWRPNVSVLASILFGGLYILYLYIPTGSQMAVKELYKMLPYVVTVVVLVISSLRNNMEKQPPASLGLSYFREER</sequence>
<evidence type="ECO:0000256" key="4">
    <source>
        <dbReference type="ARBA" id="ARBA00022989"/>
    </source>
</evidence>
<dbReference type="CDD" id="cd06580">
    <property type="entry name" value="TM_PBP1_transp_TpRbsC_like"/>
    <property type="match status" value="1"/>
</dbReference>
<feature type="transmembrane region" description="Helical" evidence="6">
    <location>
        <begin position="155"/>
        <end position="181"/>
    </location>
</feature>
<feature type="transmembrane region" description="Helical" evidence="6">
    <location>
        <begin position="69"/>
        <end position="93"/>
    </location>
</feature>
<gene>
    <name evidence="7" type="ORF">MM50RIKEN_04150</name>
</gene>
<evidence type="ECO:0000256" key="5">
    <source>
        <dbReference type="ARBA" id="ARBA00023136"/>
    </source>
</evidence>
<comment type="subcellular location">
    <subcellularLocation>
        <location evidence="1">Cell membrane</location>
        <topology evidence="1">Multi-pass membrane protein</topology>
    </subcellularLocation>
</comment>
<dbReference type="RefSeq" id="WP_213541556.1">
    <property type="nucleotide sequence ID" value="NZ_AP023418.1"/>
</dbReference>
<feature type="transmembrane region" description="Helical" evidence="6">
    <location>
        <begin position="251"/>
        <end position="280"/>
    </location>
</feature>
<keyword evidence="4 6" id="KW-1133">Transmembrane helix</keyword>
<dbReference type="PANTHER" id="PTHR43370">
    <property type="entry name" value="SUGAR ABC TRANSPORTER INTEGRAL MEMBRANE PROTEIN-RELATED"/>
    <property type="match status" value="1"/>
</dbReference>
<proteinExistence type="predicted"/>
<keyword evidence="5 6" id="KW-0472">Membrane</keyword>
<organism evidence="7 8">
    <name type="scientific">Vescimonas coprocola</name>
    <dbReference type="NCBI Taxonomy" id="2714355"/>
    <lineage>
        <taxon>Bacteria</taxon>
        <taxon>Bacillati</taxon>
        <taxon>Bacillota</taxon>
        <taxon>Clostridia</taxon>
        <taxon>Eubacteriales</taxon>
        <taxon>Oscillospiraceae</taxon>
        <taxon>Vescimonas</taxon>
    </lineage>
</organism>
<dbReference type="PANTHER" id="PTHR43370:SF2">
    <property type="entry name" value="ABC TRANSPORTER PERMEASE PROTEIN"/>
    <property type="match status" value="1"/>
</dbReference>
<dbReference type="InterPro" id="IPR001851">
    <property type="entry name" value="ABC_transp_permease"/>
</dbReference>
<evidence type="ECO:0000256" key="3">
    <source>
        <dbReference type="ARBA" id="ARBA00022692"/>
    </source>
</evidence>
<dbReference type="Pfam" id="PF02653">
    <property type="entry name" value="BPD_transp_2"/>
    <property type="match status" value="1"/>
</dbReference>
<feature type="transmembrane region" description="Helical" evidence="6">
    <location>
        <begin position="292"/>
        <end position="310"/>
    </location>
</feature>
<feature type="transmembrane region" description="Helical" evidence="6">
    <location>
        <begin position="105"/>
        <end position="124"/>
    </location>
</feature>
<dbReference type="AlphaFoldDB" id="A0A810Q350"/>
<feature type="transmembrane region" description="Helical" evidence="6">
    <location>
        <begin position="37"/>
        <end position="57"/>
    </location>
</feature>
<dbReference type="GO" id="GO:0022857">
    <property type="term" value="F:transmembrane transporter activity"/>
    <property type="evidence" value="ECO:0007669"/>
    <property type="project" value="InterPro"/>
</dbReference>
<accession>A0A810Q350</accession>
<keyword evidence="8" id="KW-1185">Reference proteome</keyword>
<evidence type="ECO:0000313" key="7">
    <source>
        <dbReference type="EMBL" id="BCK80652.1"/>
    </source>
</evidence>
<dbReference type="EMBL" id="AP023418">
    <property type="protein sequence ID" value="BCK80652.1"/>
    <property type="molecule type" value="Genomic_DNA"/>
</dbReference>
<reference evidence="7" key="1">
    <citation type="submission" date="2020-09" db="EMBL/GenBank/DDBJ databases">
        <title>New species isolated from human feces.</title>
        <authorList>
            <person name="Kitahara M."/>
            <person name="Shigeno Y."/>
            <person name="Shime M."/>
            <person name="Matsumoto Y."/>
            <person name="Nakamura S."/>
            <person name="Motooka D."/>
            <person name="Fukuoka S."/>
            <person name="Nishikawa H."/>
            <person name="Benno Y."/>
        </authorList>
    </citation>
    <scope>NUCLEOTIDE SEQUENCE</scope>
    <source>
        <strain evidence="7">MM50</strain>
    </source>
</reference>